<dbReference type="PROSITE" id="PS51318">
    <property type="entry name" value="TAT"/>
    <property type="match status" value="1"/>
</dbReference>
<dbReference type="InterPro" id="IPR032407">
    <property type="entry name" value="MHB"/>
</dbReference>
<dbReference type="NCBIfam" id="TIGR04529">
    <property type="entry name" value="MTB_hemophore"/>
    <property type="match status" value="1"/>
</dbReference>
<dbReference type="RefSeq" id="WP_243070344.1">
    <property type="nucleotide sequence ID" value="NZ_JAIVFL010000001.1"/>
</dbReference>
<feature type="domain" description="Haemophore haem-binding" evidence="1">
    <location>
        <begin position="39"/>
        <end position="115"/>
    </location>
</feature>
<comment type="caution">
    <text evidence="2">The sequence shown here is derived from an EMBL/GenBank/DDBJ whole genome shotgun (WGS) entry which is preliminary data.</text>
</comment>
<reference evidence="2" key="1">
    <citation type="journal article" date="2022" name="ISME J.">
        <title>Identification of active gaseous-alkane degraders at natural gas seeps.</title>
        <authorList>
            <person name="Farhan Ul Haque M."/>
            <person name="Hernandez M."/>
            <person name="Crombie A.T."/>
            <person name="Murrell J.C."/>
        </authorList>
    </citation>
    <scope>NUCLEOTIDE SEQUENCE</scope>
    <source>
        <strain evidence="2">ANDR5</strain>
    </source>
</reference>
<gene>
    <name evidence="2" type="ORF">K9U37_02275</name>
</gene>
<dbReference type="Pfam" id="PF16525">
    <property type="entry name" value="MHB"/>
    <property type="match status" value="1"/>
</dbReference>
<dbReference type="InterPro" id="IPR038378">
    <property type="entry name" value="MHB_sf"/>
</dbReference>
<proteinExistence type="predicted"/>
<name>A0ABS9YRI0_9MYCO</name>
<sequence>MLLNARLARRAVVGVIGTGAVAGAILVGTAPSALADQPPNCTAADLAGVAAGVSAATSAYLFTHPDVNAFFTGLEGAPRDQIRTQVQQYLDYNPSVRSDLQGIRQPLVDIKNRCGAGANLPGS</sequence>
<dbReference type="EMBL" id="JAIVFL010000001">
    <property type="protein sequence ID" value="MCI4673844.1"/>
    <property type="molecule type" value="Genomic_DNA"/>
</dbReference>
<dbReference type="Gene3D" id="1.20.20.20">
    <property type="entry name" value="Haemophore, haem-binding domain"/>
    <property type="match status" value="1"/>
</dbReference>
<evidence type="ECO:0000259" key="1">
    <source>
        <dbReference type="Pfam" id="PF16525"/>
    </source>
</evidence>
<keyword evidence="3" id="KW-1185">Reference proteome</keyword>
<evidence type="ECO:0000313" key="2">
    <source>
        <dbReference type="EMBL" id="MCI4673844.1"/>
    </source>
</evidence>
<dbReference type="InterPro" id="IPR006311">
    <property type="entry name" value="TAT_signal"/>
</dbReference>
<accession>A0ABS9YRI0</accession>
<organism evidence="2 3">
    <name type="scientific">Candidatus Mycolicibacterium alkanivorans</name>
    <dbReference type="NCBI Taxonomy" id="2954114"/>
    <lineage>
        <taxon>Bacteria</taxon>
        <taxon>Bacillati</taxon>
        <taxon>Actinomycetota</taxon>
        <taxon>Actinomycetes</taxon>
        <taxon>Mycobacteriales</taxon>
        <taxon>Mycobacteriaceae</taxon>
        <taxon>Mycolicibacterium</taxon>
    </lineage>
</organism>
<evidence type="ECO:0000313" key="3">
    <source>
        <dbReference type="Proteomes" id="UP001139068"/>
    </source>
</evidence>
<protein>
    <submittedName>
        <fullName evidence="2">Heme-binding protein</fullName>
    </submittedName>
</protein>
<dbReference type="Proteomes" id="UP001139068">
    <property type="component" value="Unassembled WGS sequence"/>
</dbReference>